<dbReference type="SUPFAM" id="SSF48452">
    <property type="entry name" value="TPR-like"/>
    <property type="match status" value="1"/>
</dbReference>
<dbReference type="RefSeq" id="WP_118357867.1">
    <property type="nucleotide sequence ID" value="NZ_QSAT01000057.1"/>
</dbReference>
<dbReference type="Pfam" id="PF01381">
    <property type="entry name" value="HTH_3"/>
    <property type="match status" value="1"/>
</dbReference>
<gene>
    <name evidence="2" type="ORF">DWV56_11705</name>
</gene>
<reference evidence="2 3" key="1">
    <citation type="submission" date="2018-08" db="EMBL/GenBank/DDBJ databases">
        <title>A genome reference for cultivated species of the human gut microbiota.</title>
        <authorList>
            <person name="Zou Y."/>
            <person name="Xue W."/>
            <person name="Luo G."/>
        </authorList>
    </citation>
    <scope>NUCLEOTIDE SEQUENCE [LARGE SCALE GENOMIC DNA]</scope>
    <source>
        <strain evidence="2 3">AF10-31</strain>
    </source>
</reference>
<dbReference type="CDD" id="cd00093">
    <property type="entry name" value="HTH_XRE"/>
    <property type="match status" value="1"/>
</dbReference>
<dbReference type="AlphaFoldDB" id="A0A413CQB7"/>
<dbReference type="InterPro" id="IPR001387">
    <property type="entry name" value="Cro/C1-type_HTH"/>
</dbReference>
<organism evidence="2 3">
    <name type="scientific">Holdemanella biformis</name>
    <dbReference type="NCBI Taxonomy" id="1735"/>
    <lineage>
        <taxon>Bacteria</taxon>
        <taxon>Bacillati</taxon>
        <taxon>Bacillota</taxon>
        <taxon>Erysipelotrichia</taxon>
        <taxon>Erysipelotrichales</taxon>
        <taxon>Erysipelotrichaceae</taxon>
        <taxon>Holdemanella</taxon>
    </lineage>
</organism>
<feature type="domain" description="HTH cro/C1-type" evidence="1">
    <location>
        <begin position="15"/>
        <end position="62"/>
    </location>
</feature>
<comment type="caution">
    <text evidence="2">The sequence shown here is derived from an EMBL/GenBank/DDBJ whole genome shotgun (WGS) entry which is preliminary data.</text>
</comment>
<proteinExistence type="predicted"/>
<dbReference type="InterPro" id="IPR011990">
    <property type="entry name" value="TPR-like_helical_dom_sf"/>
</dbReference>
<name>A0A413CQB7_9FIRM</name>
<dbReference type="Proteomes" id="UP000284651">
    <property type="component" value="Unassembled WGS sequence"/>
</dbReference>
<dbReference type="PROSITE" id="PS50943">
    <property type="entry name" value="HTH_CROC1"/>
    <property type="match status" value="1"/>
</dbReference>
<dbReference type="SUPFAM" id="SSF47413">
    <property type="entry name" value="lambda repressor-like DNA-binding domains"/>
    <property type="match status" value="1"/>
</dbReference>
<evidence type="ECO:0000313" key="2">
    <source>
        <dbReference type="EMBL" id="RGW71943.1"/>
    </source>
</evidence>
<protein>
    <submittedName>
        <fullName evidence="2">XRE family transcriptional regulator</fullName>
    </submittedName>
</protein>
<evidence type="ECO:0000259" key="1">
    <source>
        <dbReference type="PROSITE" id="PS50943"/>
    </source>
</evidence>
<evidence type="ECO:0000313" key="3">
    <source>
        <dbReference type="Proteomes" id="UP000284651"/>
    </source>
</evidence>
<dbReference type="Gene3D" id="1.25.40.10">
    <property type="entry name" value="Tetratricopeptide repeat domain"/>
    <property type="match status" value="1"/>
</dbReference>
<dbReference type="EMBL" id="QSAT01000057">
    <property type="protein sequence ID" value="RGW71943.1"/>
    <property type="molecule type" value="Genomic_DNA"/>
</dbReference>
<sequence length="406" mass="48474">MVNYGKYIKINRYLQKKSISELCDGICTPSTLSKIENNKSNINPKIINQILERLSNINIDILESNTNRLKPVTELFMQRLMLNLDRSDLMAKIEEEQSNYLHSEYILFFYIAKLFSNFDLYHINNKDIDEEALDLISEVIEFGDFNELYFYNLLKIIRYKNTNNRLRDFKKIIDGDKHGWLSYFYCDDLFHNGNINEAYMATQKCYELACENCNINLMYGCLLLLGLCSLELSNSNESVKYFKKLENLAPFMKYDINFVINYNLGATMLEKKNIEKAKYYLEALEANKYNYSLSSFFVVHKLGYLYTELKEYEKANYYINWINEFVSKQDSKISNLLKKISDSLTIKLKDPNYLCNKKYQEDIEFIFQNSQSIFSYGFQKFYLADLEEVYLIQRRYKELYYIYRHI</sequence>
<dbReference type="GO" id="GO:0003677">
    <property type="term" value="F:DNA binding"/>
    <property type="evidence" value="ECO:0007669"/>
    <property type="project" value="InterPro"/>
</dbReference>
<dbReference type="InterPro" id="IPR010982">
    <property type="entry name" value="Lambda_DNA-bd_dom_sf"/>
</dbReference>
<accession>A0A413CQB7</accession>